<evidence type="ECO:0000313" key="2">
    <source>
        <dbReference type="Proteomes" id="UP001497623"/>
    </source>
</evidence>
<dbReference type="EMBL" id="CAXKWB010117958">
    <property type="protein sequence ID" value="CAL4236319.1"/>
    <property type="molecule type" value="Genomic_DNA"/>
</dbReference>
<gene>
    <name evidence="1" type="ORF">MNOR_LOCUS40207</name>
</gene>
<comment type="caution">
    <text evidence="1">The sequence shown here is derived from an EMBL/GenBank/DDBJ whole genome shotgun (WGS) entry which is preliminary data.</text>
</comment>
<sequence length="135" mass="15655">MTGFHNKNHGATIIQKYFTHLLMPIYYQAMSKANQKAGFEACGLYPWYPYKPDYSKLRRSDCDTENYEASFTIGISREPPAYPNPRAHVVDRTSQTNTSCSITQSTSSNLCYTRPYTRHETMCDMKKMKKKIMNI</sequence>
<feature type="non-terminal residue" evidence="1">
    <location>
        <position position="135"/>
    </location>
</feature>
<dbReference type="AlphaFoldDB" id="A0AAV2SS29"/>
<accession>A0AAV2SS29</accession>
<name>A0AAV2SS29_MEGNR</name>
<protein>
    <submittedName>
        <fullName evidence="1">Uncharacterized protein</fullName>
    </submittedName>
</protein>
<proteinExistence type="predicted"/>
<reference evidence="1 2" key="1">
    <citation type="submission" date="2024-05" db="EMBL/GenBank/DDBJ databases">
        <authorList>
            <person name="Wallberg A."/>
        </authorList>
    </citation>
    <scope>NUCLEOTIDE SEQUENCE [LARGE SCALE GENOMIC DNA]</scope>
</reference>
<evidence type="ECO:0000313" key="1">
    <source>
        <dbReference type="EMBL" id="CAL4236319.1"/>
    </source>
</evidence>
<keyword evidence="2" id="KW-1185">Reference proteome</keyword>
<organism evidence="1 2">
    <name type="scientific">Meganyctiphanes norvegica</name>
    <name type="common">Northern krill</name>
    <name type="synonym">Thysanopoda norvegica</name>
    <dbReference type="NCBI Taxonomy" id="48144"/>
    <lineage>
        <taxon>Eukaryota</taxon>
        <taxon>Metazoa</taxon>
        <taxon>Ecdysozoa</taxon>
        <taxon>Arthropoda</taxon>
        <taxon>Crustacea</taxon>
        <taxon>Multicrustacea</taxon>
        <taxon>Malacostraca</taxon>
        <taxon>Eumalacostraca</taxon>
        <taxon>Eucarida</taxon>
        <taxon>Euphausiacea</taxon>
        <taxon>Euphausiidae</taxon>
        <taxon>Meganyctiphanes</taxon>
    </lineage>
</organism>
<dbReference type="Proteomes" id="UP001497623">
    <property type="component" value="Unassembled WGS sequence"/>
</dbReference>